<protein>
    <recommendedName>
        <fullName evidence="2">Peptidase C1A papain C-terminal domain-containing protein</fullName>
    </recommendedName>
</protein>
<dbReference type="Proteomes" id="UP001152759">
    <property type="component" value="Chromosome 7"/>
</dbReference>
<feature type="chain" id="PRO_5040210226" description="Peptidase C1A papain C-terminal domain-containing protein" evidence="1">
    <location>
        <begin position="19"/>
        <end position="355"/>
    </location>
</feature>
<dbReference type="InterPro" id="IPR038765">
    <property type="entry name" value="Papain-like_cys_pep_sf"/>
</dbReference>
<evidence type="ECO:0000259" key="2">
    <source>
        <dbReference type="SMART" id="SM00645"/>
    </source>
</evidence>
<dbReference type="GO" id="GO:0006508">
    <property type="term" value="P:proteolysis"/>
    <property type="evidence" value="ECO:0007669"/>
    <property type="project" value="InterPro"/>
</dbReference>
<dbReference type="SUPFAM" id="SSF54001">
    <property type="entry name" value="Cysteine proteinases"/>
    <property type="match status" value="1"/>
</dbReference>
<dbReference type="SMART" id="SM00645">
    <property type="entry name" value="Pept_C1"/>
    <property type="match status" value="1"/>
</dbReference>
<reference evidence="3" key="1">
    <citation type="submission" date="2021-12" db="EMBL/GenBank/DDBJ databases">
        <authorList>
            <person name="King R."/>
        </authorList>
    </citation>
    <scope>NUCLEOTIDE SEQUENCE</scope>
</reference>
<name>A0A9P0AJ16_BEMTA</name>
<feature type="domain" description="Peptidase C1A papain C-terminal" evidence="2">
    <location>
        <begin position="92"/>
        <end position="350"/>
    </location>
</feature>
<dbReference type="Gene3D" id="3.90.70.10">
    <property type="entry name" value="Cysteine proteinases"/>
    <property type="match status" value="1"/>
</dbReference>
<dbReference type="Pfam" id="PF00112">
    <property type="entry name" value="Peptidase_C1"/>
    <property type="match status" value="1"/>
</dbReference>
<evidence type="ECO:0000313" key="4">
    <source>
        <dbReference type="Proteomes" id="UP001152759"/>
    </source>
</evidence>
<keyword evidence="4" id="KW-1185">Reference proteome</keyword>
<dbReference type="InterPro" id="IPR000668">
    <property type="entry name" value="Peptidase_C1A_C"/>
</dbReference>
<dbReference type="KEGG" id="btab:109032724"/>
<keyword evidence="1" id="KW-0732">Signal</keyword>
<evidence type="ECO:0000256" key="1">
    <source>
        <dbReference type="SAM" id="SignalP"/>
    </source>
</evidence>
<evidence type="ECO:0000313" key="3">
    <source>
        <dbReference type="EMBL" id="CAH0392819.1"/>
    </source>
</evidence>
<sequence>MLVGIVVLSLILVHGSHSVPDVTRLLQKHPNWSFRVESIENIIQRTKNSTRGSKFQYSNHDLMTILKANLGPGETHIVRKVGDPKYVSVEQLPSSFDAREHWPHCADLLEKVEDEGHCHADSPAVVASIMTDRMCIFSNGAVKEPLSQYVLTCAETCTNEPRIQKSWNYTVDHGIPTGGAYGSKKGCYPNPDQPCFHSNDTYHTYQNGHGKKLKPCNEELYYDRVCPKKCSNPKYRKSLDADRKRTTTWYWVSDEEYIIRNEIMTYGSVATSMELFEDLLEKPKGIYWVDRKAKFLSFYKYMKLIGWGVENDVKYWLAVNTWDSWGDNKVFKVPRGINYWYIEFFPTAGVFEDLD</sequence>
<dbReference type="GO" id="GO:0008234">
    <property type="term" value="F:cysteine-type peptidase activity"/>
    <property type="evidence" value="ECO:0007669"/>
    <property type="project" value="InterPro"/>
</dbReference>
<accession>A0A9P0AJ16</accession>
<gene>
    <name evidence="3" type="ORF">BEMITA_LOCUS11291</name>
</gene>
<dbReference type="EMBL" id="OU963868">
    <property type="protein sequence ID" value="CAH0392819.1"/>
    <property type="molecule type" value="Genomic_DNA"/>
</dbReference>
<proteinExistence type="predicted"/>
<feature type="signal peptide" evidence="1">
    <location>
        <begin position="1"/>
        <end position="18"/>
    </location>
</feature>
<dbReference type="AlphaFoldDB" id="A0A9P0AJ16"/>
<organism evidence="3 4">
    <name type="scientific">Bemisia tabaci</name>
    <name type="common">Sweetpotato whitefly</name>
    <name type="synonym">Aleurodes tabaci</name>
    <dbReference type="NCBI Taxonomy" id="7038"/>
    <lineage>
        <taxon>Eukaryota</taxon>
        <taxon>Metazoa</taxon>
        <taxon>Ecdysozoa</taxon>
        <taxon>Arthropoda</taxon>
        <taxon>Hexapoda</taxon>
        <taxon>Insecta</taxon>
        <taxon>Pterygota</taxon>
        <taxon>Neoptera</taxon>
        <taxon>Paraneoptera</taxon>
        <taxon>Hemiptera</taxon>
        <taxon>Sternorrhyncha</taxon>
        <taxon>Aleyrodoidea</taxon>
        <taxon>Aleyrodidae</taxon>
        <taxon>Aleyrodinae</taxon>
        <taxon>Bemisia</taxon>
    </lineage>
</organism>